<keyword evidence="5" id="KW-0058">Aromatic hydrocarbons catabolism</keyword>
<dbReference type="FunFam" id="2.170.120.12:FF:000003">
    <property type="entry name" value="Dna-directed rna polymerases i and iii subunit"/>
    <property type="match status" value="1"/>
</dbReference>
<keyword evidence="12" id="KW-1185">Reference proteome</keyword>
<evidence type="ECO:0000256" key="6">
    <source>
        <dbReference type="ARBA" id="ARBA00022801"/>
    </source>
</evidence>
<dbReference type="InterPro" id="IPR036643">
    <property type="entry name" value="RNApol_insert_sf"/>
</dbReference>
<evidence type="ECO:0000313" key="11">
    <source>
        <dbReference type="EMBL" id="GLB38172.1"/>
    </source>
</evidence>
<dbReference type="SUPFAM" id="SSF56553">
    <property type="entry name" value="Insert subdomain of RNA polymerase alpha subunit"/>
    <property type="match status" value="1"/>
</dbReference>
<keyword evidence="8" id="KW-0539">Nucleus</keyword>
<evidence type="ECO:0000256" key="9">
    <source>
        <dbReference type="ARBA" id="ARBA00025804"/>
    </source>
</evidence>
<dbReference type="InterPro" id="IPR000639">
    <property type="entry name" value="Epox_hydrolase-like"/>
</dbReference>
<keyword evidence="7" id="KW-0804">Transcription</keyword>
<dbReference type="HAMAP" id="MF_00320">
    <property type="entry name" value="RNApol_arch_Rpo3"/>
    <property type="match status" value="1"/>
</dbReference>
<dbReference type="EMBL" id="BRPK01000005">
    <property type="protein sequence ID" value="GLB38172.1"/>
    <property type="molecule type" value="Genomic_DNA"/>
</dbReference>
<dbReference type="InterPro" id="IPR010497">
    <property type="entry name" value="Epoxide_hydro_N"/>
</dbReference>
<evidence type="ECO:0000256" key="2">
    <source>
        <dbReference type="ARBA" id="ARBA00010088"/>
    </source>
</evidence>
<dbReference type="InterPro" id="IPR036603">
    <property type="entry name" value="RBP11-like"/>
</dbReference>
<dbReference type="Gene3D" id="3.40.50.1820">
    <property type="entry name" value="alpha/beta hydrolase"/>
    <property type="match status" value="1"/>
</dbReference>
<dbReference type="SMART" id="SM00662">
    <property type="entry name" value="RPOLD"/>
    <property type="match status" value="1"/>
</dbReference>
<dbReference type="InterPro" id="IPR033901">
    <property type="entry name" value="RNAPI/III_AC40"/>
</dbReference>
<evidence type="ECO:0000313" key="12">
    <source>
        <dbReference type="Proteomes" id="UP001063166"/>
    </source>
</evidence>
<dbReference type="AlphaFoldDB" id="A0A9P3UMB1"/>
<dbReference type="Pfam" id="PF01193">
    <property type="entry name" value="RNA_pol_L"/>
    <property type="match status" value="1"/>
</dbReference>
<dbReference type="InterPro" id="IPR029058">
    <property type="entry name" value="AB_hydrolase_fold"/>
</dbReference>
<comment type="similarity">
    <text evidence="2">Belongs to the peptidase S33 family.</text>
</comment>
<evidence type="ECO:0000256" key="4">
    <source>
        <dbReference type="ARBA" id="ARBA00022478"/>
    </source>
</evidence>
<dbReference type="CDD" id="cd07032">
    <property type="entry name" value="RNAP_I_II_AC40"/>
    <property type="match status" value="1"/>
</dbReference>
<dbReference type="PANTHER" id="PTHR21661:SF35">
    <property type="entry name" value="EPOXIDE HYDROLASE"/>
    <property type="match status" value="1"/>
</dbReference>
<dbReference type="GO" id="GO:0097176">
    <property type="term" value="P:epoxide metabolic process"/>
    <property type="evidence" value="ECO:0007669"/>
    <property type="project" value="TreeGrafter"/>
</dbReference>
<name>A0A9P3UMB1_LYOSH</name>
<gene>
    <name evidence="11" type="ORF">LshimejAT787_0500370</name>
</gene>
<dbReference type="Gene3D" id="3.30.1360.10">
    <property type="entry name" value="RNA polymerase, RBP11-like subunit"/>
    <property type="match status" value="1"/>
</dbReference>
<dbReference type="InterPro" id="IPR011262">
    <property type="entry name" value="DNA-dir_RNA_pol_insert"/>
</dbReference>
<dbReference type="GO" id="GO:0006351">
    <property type="term" value="P:DNA-templated transcription"/>
    <property type="evidence" value="ECO:0007669"/>
    <property type="project" value="InterPro"/>
</dbReference>
<evidence type="ECO:0000256" key="5">
    <source>
        <dbReference type="ARBA" id="ARBA00022797"/>
    </source>
</evidence>
<dbReference type="SUPFAM" id="SSF53474">
    <property type="entry name" value="alpha/beta-Hydrolases"/>
    <property type="match status" value="1"/>
</dbReference>
<dbReference type="GO" id="GO:0003899">
    <property type="term" value="F:DNA-directed RNA polymerase activity"/>
    <property type="evidence" value="ECO:0007669"/>
    <property type="project" value="InterPro"/>
</dbReference>
<dbReference type="InterPro" id="IPR022842">
    <property type="entry name" value="RNAP_Rpo3/Rpb3/RPAC1"/>
</dbReference>
<evidence type="ECO:0000256" key="8">
    <source>
        <dbReference type="ARBA" id="ARBA00023242"/>
    </source>
</evidence>
<keyword evidence="4" id="KW-0240">DNA-directed RNA polymerase</keyword>
<dbReference type="Gene3D" id="2.170.120.12">
    <property type="entry name" value="DNA-directed RNA polymerase, insert domain"/>
    <property type="match status" value="1"/>
</dbReference>
<accession>A0A9P3UMB1</accession>
<keyword evidence="6 11" id="KW-0378">Hydrolase</keyword>
<comment type="caution">
    <text evidence="11">The sequence shown here is derived from an EMBL/GenBank/DDBJ whole genome shotgun (WGS) entry which is preliminary data.</text>
</comment>
<dbReference type="OrthoDB" id="270173at2759"/>
<organism evidence="11 12">
    <name type="scientific">Lyophyllum shimeji</name>
    <name type="common">Hon-shimeji</name>
    <name type="synonym">Tricholoma shimeji</name>
    <dbReference type="NCBI Taxonomy" id="47721"/>
    <lineage>
        <taxon>Eukaryota</taxon>
        <taxon>Fungi</taxon>
        <taxon>Dikarya</taxon>
        <taxon>Basidiomycota</taxon>
        <taxon>Agaricomycotina</taxon>
        <taxon>Agaricomycetes</taxon>
        <taxon>Agaricomycetidae</taxon>
        <taxon>Agaricales</taxon>
        <taxon>Tricholomatineae</taxon>
        <taxon>Lyophyllaceae</taxon>
        <taxon>Lyophyllum</taxon>
    </lineage>
</organism>
<dbReference type="Proteomes" id="UP001063166">
    <property type="component" value="Unassembled WGS sequence"/>
</dbReference>
<dbReference type="PANTHER" id="PTHR21661">
    <property type="entry name" value="EPOXIDE HYDROLASE 1-RELATED"/>
    <property type="match status" value="1"/>
</dbReference>
<evidence type="ECO:0000259" key="10">
    <source>
        <dbReference type="SMART" id="SM00662"/>
    </source>
</evidence>
<dbReference type="SUPFAM" id="SSF55257">
    <property type="entry name" value="RBP11-like subunits of RNA polymerase"/>
    <property type="match status" value="1"/>
</dbReference>
<evidence type="ECO:0000256" key="1">
    <source>
        <dbReference type="ARBA" id="ARBA00004123"/>
    </source>
</evidence>
<feature type="domain" description="DNA-directed RNA polymerase RpoA/D/Rpb3-type" evidence="10">
    <location>
        <begin position="483"/>
        <end position="761"/>
    </location>
</feature>
<dbReference type="GO" id="GO:0055029">
    <property type="term" value="C:nuclear DNA-directed RNA polymerase complex"/>
    <property type="evidence" value="ECO:0007669"/>
    <property type="project" value="UniProtKB-ARBA"/>
</dbReference>
<dbReference type="Pfam" id="PF01000">
    <property type="entry name" value="RNA_pol_A_bac"/>
    <property type="match status" value="1"/>
</dbReference>
<comment type="subcellular location">
    <subcellularLocation>
        <location evidence="1">Nucleus</location>
    </subcellularLocation>
</comment>
<proteinExistence type="inferred from homology"/>
<dbReference type="GO" id="GO:0046983">
    <property type="term" value="F:protein dimerization activity"/>
    <property type="evidence" value="ECO:0007669"/>
    <property type="project" value="InterPro"/>
</dbReference>
<sequence length="780" mass="87182">MFAPESPFRIAVPDSQLALLHQKLELATLPDELEGAGTAYGAALPDMQRLVNRWRSGYNWRKHEAELNAELPQFTRDIDVDGFGTLNVHYVHKRSEVEGAIPLLFVHGWPGSFLEVRKVLPLLVEASPDHPSFHVVAISLPGFGFSAAPKKKGFALNQYAEVSHKAMLALGYDEYVTQGGDWGFFITRRMASLYGPKHVKAWHTNFPCTSPPSFQRPLLLISHLLSYLPFLGYTEKEKAGLERTIQFRDNGSSYFAIQSTRPQTLGYGLTDSPVGLLGWIYEKLAASLEGAEPFDDDEYLTWVSIYYFSRAGPAASLRIYYEVVQSQGRDLLAQMEPTTIPMGYSYFPREAVRLPRSWLGAPNLVFESEHKDGGHFAAFEKPELLVGDVRKMFGKGGPAYRVVKDKDGSKFPLPQPQLKVSPALMAFRNAIDSRRLVGVHAERVTNVSSTDYPGHYPDEDHSWNLAKFRQNLKVKVQRLSQRSIEFDLVGVDASIANAFRRILIAEVPTVCIEHVYAWDNTSVIQDEVLAHRIGMVPLNVDPALVEMRDASNQATDRNTIVFRLKVLCERNPSAPKGSTDPAVLYKNHELLSSHLVWQPAGEQADVFAASPPAPTNPNIVLAKLRPGQAVEMELHAVKGVGKDHAKFSPVATASYRLLPHIVIKKPIPPHLAEKFQKCFAPGVINVDPRTKEVSVDEYNVRRDTVSREVLRHPEFADSVELSRIRDHFLFSIESESAYAPERLLPEAIQLMRRKIATLRKAAEALLNLEEGDGDVQMAGV</sequence>
<reference evidence="11" key="1">
    <citation type="submission" date="2022-07" db="EMBL/GenBank/DDBJ databases">
        <title>The genome of Lyophyllum shimeji provides insight into the initial evolution of ectomycorrhizal fungal genome.</title>
        <authorList>
            <person name="Kobayashi Y."/>
            <person name="Shibata T."/>
            <person name="Hirakawa H."/>
            <person name="Shigenobu S."/>
            <person name="Nishiyama T."/>
            <person name="Yamada A."/>
            <person name="Hasebe M."/>
            <person name="Kawaguchi M."/>
        </authorList>
    </citation>
    <scope>NUCLEOTIDE SEQUENCE</scope>
    <source>
        <strain evidence="11">AT787</strain>
    </source>
</reference>
<protein>
    <recommendedName>
        <fullName evidence="3">DNA-directed RNA polymerases I and III subunit RPAC1</fullName>
    </recommendedName>
</protein>
<dbReference type="Pfam" id="PF06441">
    <property type="entry name" value="EHN"/>
    <property type="match status" value="1"/>
</dbReference>
<evidence type="ECO:0000256" key="7">
    <source>
        <dbReference type="ARBA" id="ARBA00023163"/>
    </source>
</evidence>
<dbReference type="GO" id="GO:0004301">
    <property type="term" value="F:epoxide hydrolase activity"/>
    <property type="evidence" value="ECO:0007669"/>
    <property type="project" value="TreeGrafter"/>
</dbReference>
<dbReference type="PRINTS" id="PR00412">
    <property type="entry name" value="EPOXHYDRLASE"/>
</dbReference>
<evidence type="ECO:0000256" key="3">
    <source>
        <dbReference type="ARBA" id="ARBA00022083"/>
    </source>
</evidence>
<dbReference type="InterPro" id="IPR011263">
    <property type="entry name" value="DNA-dir_RNA_pol_RpoA/D/Rpb3"/>
</dbReference>
<comment type="similarity">
    <text evidence="9">Belongs to the archaeal Rpo3/eukaryotic RPB3 RNA polymerase subunit family.</text>
</comment>